<keyword evidence="1" id="KW-0472">Membrane</keyword>
<feature type="domain" description="LptD C-terminal" evidence="2">
    <location>
        <begin position="320"/>
        <end position="687"/>
    </location>
</feature>
<dbReference type="GO" id="GO:1990351">
    <property type="term" value="C:transporter complex"/>
    <property type="evidence" value="ECO:0007669"/>
    <property type="project" value="TreeGrafter"/>
</dbReference>
<keyword evidence="1" id="KW-0732">Signal</keyword>
<dbReference type="GO" id="GO:0009279">
    <property type="term" value="C:cell outer membrane"/>
    <property type="evidence" value="ECO:0007669"/>
    <property type="project" value="UniProtKB-SubCell"/>
</dbReference>
<dbReference type="Pfam" id="PF04453">
    <property type="entry name" value="LptD"/>
    <property type="match status" value="1"/>
</dbReference>
<dbReference type="GO" id="GO:0015920">
    <property type="term" value="P:lipopolysaccharide transport"/>
    <property type="evidence" value="ECO:0007669"/>
    <property type="project" value="InterPro"/>
</dbReference>
<evidence type="ECO:0000313" key="3">
    <source>
        <dbReference type="EMBL" id="RYM11030.1"/>
    </source>
</evidence>
<dbReference type="InterPro" id="IPR050218">
    <property type="entry name" value="LptD"/>
</dbReference>
<proteinExistence type="inferred from homology"/>
<sequence length="760" mass="83663" precursor="true">MRPHRLQTVLFPFPVRHALLAGAALPGFLLAPAALAQQLNEPAAPISAPDAPMPENDDQIGFAADALQYDSNSEIVTADGNVQLLRDGNRLRADKIVWNRTSGKVEAIGNVSIIDPEGNIAYGDRIDVTDTLKDGAVDNMLLVLQSGGRLASVKGTRANGVYTLNRATYTGCAVEDSHGCPKEPTWQINAIRVIYDPVRQRVTYKNANIELFGLPLIPLPGLSHPVGDGGSSGLMVPNLRYDRNNGFEVALPYYFKLAPNRDITVTPHVYTDTLPMLEANYRHLYDRGAYQVTGFITHGSRVATSDSSAGTTPAASEKDIRGYLDASGKMQLSPEWSLDGSIRFATDRTFLRRYDISRDDRLRSTLGAQRIGDDSYFSIRGWTVQTLRQGDSQGQTPIALPVIDYRLRLKDPLLGGVLQLQANTLAITRTSGQDTQRAFAAAEWSLRTLTGLGQEVTFTGYLRGDVYHSSDNALTSVVSYAGDPGWQARGIAAAAVDMRWPFVGEAFGGVQRIAPRVQIVAAPHLANLSLPNEDARAVDLEDSNLFALNRFAGYDRFEDSTRITYGLEYSLALPDFSLDANVGQSYRIDNRPAILPDGTGLSDRTSDIVGRTTVRYKDFLALTHRYRVDKDNLAVRRNEIDATVGTKKTYAMVGYLRLNRDVASGLEDLQDREELRLGGRIQFARFWSVFGSTVIDLTDAREAPNSTSDGYEPVRHRLGVAYEDDCLTLGLTWRRDYQANGDARKGNGFQLRLAFRNIGI</sequence>
<gene>
    <name evidence="1" type="primary">lptD</name>
    <name evidence="3" type="ORF">EWH12_10005</name>
</gene>
<organism evidence="3 4">
    <name type="scientific">Sphingobium cupriresistens</name>
    <dbReference type="NCBI Taxonomy" id="1132417"/>
    <lineage>
        <taxon>Bacteria</taxon>
        <taxon>Pseudomonadati</taxon>
        <taxon>Pseudomonadota</taxon>
        <taxon>Alphaproteobacteria</taxon>
        <taxon>Sphingomonadales</taxon>
        <taxon>Sphingomonadaceae</taxon>
        <taxon>Sphingobium</taxon>
    </lineage>
</organism>
<dbReference type="RefSeq" id="WP_129926479.1">
    <property type="nucleotide sequence ID" value="NZ_SEOO01000014.1"/>
</dbReference>
<protein>
    <recommendedName>
        <fullName evidence="1">LPS-assembly protein LptD</fullName>
    </recommendedName>
</protein>
<evidence type="ECO:0000256" key="1">
    <source>
        <dbReference type="HAMAP-Rule" id="MF_01411"/>
    </source>
</evidence>
<comment type="caution">
    <text evidence="3">The sequence shown here is derived from an EMBL/GenBank/DDBJ whole genome shotgun (WGS) entry which is preliminary data.</text>
</comment>
<dbReference type="InterPro" id="IPR020889">
    <property type="entry name" value="LipoPS_assembly_LptD"/>
</dbReference>
<dbReference type="InterPro" id="IPR007543">
    <property type="entry name" value="LptD_C"/>
</dbReference>
<accession>A0A8G2DY38</accession>
<dbReference type="Proteomes" id="UP000291572">
    <property type="component" value="Unassembled WGS sequence"/>
</dbReference>
<dbReference type="EMBL" id="SEOO01000014">
    <property type="protein sequence ID" value="RYM11030.1"/>
    <property type="molecule type" value="Genomic_DNA"/>
</dbReference>
<comment type="subcellular location">
    <subcellularLocation>
        <location evidence="1">Cell outer membrane</location>
    </subcellularLocation>
</comment>
<comment type="subunit">
    <text evidence="1">Component of the lipopolysaccharide transport and assembly complex.</text>
</comment>
<dbReference type="PANTHER" id="PTHR30189:SF1">
    <property type="entry name" value="LPS-ASSEMBLY PROTEIN LPTD"/>
    <property type="match status" value="1"/>
</dbReference>
<dbReference type="HAMAP" id="MF_01411">
    <property type="entry name" value="LPS_assembly_LptD"/>
    <property type="match status" value="1"/>
</dbReference>
<keyword evidence="1" id="KW-0998">Cell outer membrane</keyword>
<dbReference type="GO" id="GO:0043165">
    <property type="term" value="P:Gram-negative-bacterium-type cell outer membrane assembly"/>
    <property type="evidence" value="ECO:0007669"/>
    <property type="project" value="UniProtKB-UniRule"/>
</dbReference>
<dbReference type="PANTHER" id="PTHR30189">
    <property type="entry name" value="LPS-ASSEMBLY PROTEIN"/>
    <property type="match status" value="1"/>
</dbReference>
<dbReference type="Gene3D" id="2.60.450.10">
    <property type="entry name" value="Lipopolysaccharide (LPS) transport protein A like domain"/>
    <property type="match status" value="1"/>
</dbReference>
<comment type="caution">
    <text evidence="1">Lacks conserved residue(s) required for the propagation of feature annotation.</text>
</comment>
<reference evidence="3 4" key="1">
    <citation type="submission" date="2019-02" db="EMBL/GenBank/DDBJ databases">
        <authorList>
            <person name="Feng G."/>
        </authorList>
    </citation>
    <scope>NUCLEOTIDE SEQUENCE [LARGE SCALE GENOMIC DNA]</scope>
    <source>
        <strain evidence="3 4">CCTCC AB 2011146</strain>
    </source>
</reference>
<feature type="signal peptide" evidence="1">
    <location>
        <begin position="1"/>
        <end position="36"/>
    </location>
</feature>
<evidence type="ECO:0000259" key="2">
    <source>
        <dbReference type="Pfam" id="PF04453"/>
    </source>
</evidence>
<comment type="function">
    <text evidence="1">Involved in the assembly of lipopolysaccharide (LPS) at the surface of the outer membrane.</text>
</comment>
<feature type="chain" id="PRO_5035017048" description="LPS-assembly protein LptD" evidence="1">
    <location>
        <begin position="37"/>
        <end position="760"/>
    </location>
</feature>
<dbReference type="AlphaFoldDB" id="A0A8G2DY38"/>
<comment type="similarity">
    <text evidence="1">Belongs to the LptD family.</text>
</comment>
<evidence type="ECO:0000313" key="4">
    <source>
        <dbReference type="Proteomes" id="UP000291572"/>
    </source>
</evidence>
<name>A0A8G2DY38_9SPHN</name>
<dbReference type="OrthoDB" id="9760225at2"/>